<dbReference type="InterPro" id="IPR001303">
    <property type="entry name" value="Aldolase_II/adducin_N"/>
</dbReference>
<accession>A0A3D8WVS9</accession>
<dbReference type="Pfam" id="PF00596">
    <property type="entry name" value="Aldolase_II"/>
    <property type="match status" value="1"/>
</dbReference>
<protein>
    <submittedName>
        <fullName evidence="3">Class II aldolase/adducin family protein</fullName>
    </submittedName>
</protein>
<proteinExistence type="inferred from homology"/>
<dbReference type="GO" id="GO:0051015">
    <property type="term" value="F:actin filament binding"/>
    <property type="evidence" value="ECO:0007669"/>
    <property type="project" value="TreeGrafter"/>
</dbReference>
<evidence type="ECO:0000313" key="3">
    <source>
        <dbReference type="EMBL" id="RDZ09306.1"/>
    </source>
</evidence>
<dbReference type="PANTHER" id="PTHR10672:SF3">
    <property type="entry name" value="PROTEIN HU-LI TAI SHAO"/>
    <property type="match status" value="1"/>
</dbReference>
<dbReference type="InterPro" id="IPR051017">
    <property type="entry name" value="Aldolase-II_Adducin_sf"/>
</dbReference>
<gene>
    <name evidence="3" type="ORF">C3744_24700</name>
</gene>
<comment type="caution">
    <text evidence="3">The sequence shown here is derived from an EMBL/GenBank/DDBJ whole genome shotgun (WGS) entry which is preliminary data.</text>
</comment>
<reference evidence="3 4" key="1">
    <citation type="journal article" date="2018" name="Appl. Environ. Microbiol.">
        <title>Antimicrobial susceptibility testing and tentative epidemiological cut-off values of five Bacillus species relevant for use as animal feed additives or for plant protection.</title>
        <authorList>
            <person name="Agerso Y."/>
            <person name="Stuer-Lauridsen B."/>
            <person name="Bjerre K."/>
            <person name="Jensen M.G."/>
            <person name="Johansen E."/>
            <person name="Bennedsen M."/>
            <person name="Brockmann E."/>
            <person name="Nielsen B."/>
        </authorList>
    </citation>
    <scope>NUCLEOTIDE SEQUENCE [LARGE SCALE GENOMIC DNA]</scope>
    <source>
        <strain evidence="3 4">CHCC20162</strain>
    </source>
</reference>
<dbReference type="AlphaFoldDB" id="A0A3D8WVS9"/>
<evidence type="ECO:0000313" key="4">
    <source>
        <dbReference type="Proteomes" id="UP000256519"/>
    </source>
</evidence>
<dbReference type="SMART" id="SM01007">
    <property type="entry name" value="Aldolase_II"/>
    <property type="match status" value="1"/>
</dbReference>
<comment type="similarity">
    <text evidence="1">Belongs to the aldolase class II family.</text>
</comment>
<dbReference type="FunFam" id="3.40.225.10:FF:000009">
    <property type="entry name" value="Class II aldolase/adducin N-terminal"/>
    <property type="match status" value="1"/>
</dbReference>
<dbReference type="GO" id="GO:0005856">
    <property type="term" value="C:cytoskeleton"/>
    <property type="evidence" value="ECO:0007669"/>
    <property type="project" value="TreeGrafter"/>
</dbReference>
<feature type="domain" description="Class II aldolase/adducin N-terminal" evidence="2">
    <location>
        <begin position="26"/>
        <end position="206"/>
    </location>
</feature>
<evidence type="ECO:0000259" key="2">
    <source>
        <dbReference type="SMART" id="SM01007"/>
    </source>
</evidence>
<dbReference type="SUPFAM" id="SSF53639">
    <property type="entry name" value="AraD/HMP-PK domain-like"/>
    <property type="match status" value="1"/>
</dbReference>
<dbReference type="EMBL" id="PQWM01000036">
    <property type="protein sequence ID" value="RDZ09306.1"/>
    <property type="molecule type" value="Genomic_DNA"/>
</dbReference>
<sequence length="255" mass="28509">MSTKTASIYKEPTFQNVEEERQHRKERLAGAFRIFNQFGFNEGVAGHITVRDPEKKDHYWVNPLGVHFGQMKVSDLHLVNHSGDVVVGDRPINKAAIAIHSQIHQARPDVIAAAHSHSLYGKAWSSLGRLLDPLTQDSCVFYQDHGLFDDFTGVVLEKSEGERIADALQQYKGVILRNHGLLTVGNSVDEAAYWFIAMDRACHSQLLAEAAGSPIPIDHKTAVLTHSQVSSPSGGWFNFQQLWYKLLDEEPDVLN</sequence>
<organism evidence="3 4">
    <name type="scientific">Priestia megaterium</name>
    <name type="common">Bacillus megaterium</name>
    <dbReference type="NCBI Taxonomy" id="1404"/>
    <lineage>
        <taxon>Bacteria</taxon>
        <taxon>Bacillati</taxon>
        <taxon>Bacillota</taxon>
        <taxon>Bacilli</taxon>
        <taxon>Bacillales</taxon>
        <taxon>Bacillaceae</taxon>
        <taxon>Priestia</taxon>
    </lineage>
</organism>
<evidence type="ECO:0000256" key="1">
    <source>
        <dbReference type="ARBA" id="ARBA00037961"/>
    </source>
</evidence>
<dbReference type="InterPro" id="IPR036409">
    <property type="entry name" value="Aldolase_II/adducin_N_sf"/>
</dbReference>
<dbReference type="Gene3D" id="3.40.225.10">
    <property type="entry name" value="Class II aldolase/adducin N-terminal domain"/>
    <property type="match status" value="1"/>
</dbReference>
<name>A0A3D8WVS9_PRIMG</name>
<dbReference type="RefSeq" id="WP_116077586.1">
    <property type="nucleotide sequence ID" value="NZ_CP187630.1"/>
</dbReference>
<dbReference type="PANTHER" id="PTHR10672">
    <property type="entry name" value="ADDUCIN"/>
    <property type="match status" value="1"/>
</dbReference>
<dbReference type="NCBIfam" id="NF004855">
    <property type="entry name" value="PRK06208.1"/>
    <property type="match status" value="1"/>
</dbReference>
<dbReference type="Proteomes" id="UP000256519">
    <property type="component" value="Unassembled WGS sequence"/>
</dbReference>